<evidence type="ECO:0000313" key="1">
    <source>
        <dbReference type="EMBL" id="JAH91601.1"/>
    </source>
</evidence>
<reference evidence="1" key="2">
    <citation type="journal article" date="2015" name="Fish Shellfish Immunol.">
        <title>Early steps in the European eel (Anguilla anguilla)-Vibrio vulnificus interaction in the gills: Role of the RtxA13 toxin.</title>
        <authorList>
            <person name="Callol A."/>
            <person name="Pajuelo D."/>
            <person name="Ebbesson L."/>
            <person name="Teles M."/>
            <person name="MacKenzie S."/>
            <person name="Amaro C."/>
        </authorList>
    </citation>
    <scope>NUCLEOTIDE SEQUENCE</scope>
</reference>
<protein>
    <submittedName>
        <fullName evidence="1">Uncharacterized protein</fullName>
    </submittedName>
</protein>
<proteinExistence type="predicted"/>
<dbReference type="AlphaFoldDB" id="A0A0E9WMR3"/>
<reference evidence="1" key="1">
    <citation type="submission" date="2014-11" db="EMBL/GenBank/DDBJ databases">
        <authorList>
            <person name="Amaro Gonzalez C."/>
        </authorList>
    </citation>
    <scope>NUCLEOTIDE SEQUENCE</scope>
</reference>
<organism evidence="1">
    <name type="scientific">Anguilla anguilla</name>
    <name type="common">European freshwater eel</name>
    <name type="synonym">Muraena anguilla</name>
    <dbReference type="NCBI Taxonomy" id="7936"/>
    <lineage>
        <taxon>Eukaryota</taxon>
        <taxon>Metazoa</taxon>
        <taxon>Chordata</taxon>
        <taxon>Craniata</taxon>
        <taxon>Vertebrata</taxon>
        <taxon>Euteleostomi</taxon>
        <taxon>Actinopterygii</taxon>
        <taxon>Neopterygii</taxon>
        <taxon>Teleostei</taxon>
        <taxon>Anguilliformes</taxon>
        <taxon>Anguillidae</taxon>
        <taxon>Anguilla</taxon>
    </lineage>
</organism>
<accession>A0A0E9WMR3</accession>
<dbReference type="EMBL" id="GBXM01016976">
    <property type="protein sequence ID" value="JAH91601.1"/>
    <property type="molecule type" value="Transcribed_RNA"/>
</dbReference>
<name>A0A0E9WMR3_ANGAN</name>
<sequence length="43" mass="5138">MWEWESWNKRPSFRLPPSHHNLCETIDVSTLHSSETIRFTSGH</sequence>